<dbReference type="InterPro" id="IPR013719">
    <property type="entry name" value="RTT106/SPT16-like_middle_dom"/>
</dbReference>
<evidence type="ECO:0000313" key="19">
    <source>
        <dbReference type="Proteomes" id="UP000791440"/>
    </source>
</evidence>
<dbReference type="InterPro" id="IPR024954">
    <property type="entry name" value="SSRP1_DD"/>
</dbReference>
<dbReference type="GO" id="GO:0031491">
    <property type="term" value="F:nucleosome binding"/>
    <property type="evidence" value="ECO:0007669"/>
    <property type="project" value="TreeGrafter"/>
</dbReference>
<dbReference type="FunFam" id="2.30.29.220:FF:000001">
    <property type="entry name" value="FACT complex subunit SSRP1"/>
    <property type="match status" value="1"/>
</dbReference>
<evidence type="ECO:0000256" key="3">
    <source>
        <dbReference type="ARBA" id="ARBA00016104"/>
    </source>
</evidence>
<evidence type="ECO:0000256" key="11">
    <source>
        <dbReference type="ARBA" id="ARBA00023204"/>
    </source>
</evidence>
<comment type="caution">
    <text evidence="18">The sequence shown here is derived from an EMBL/GenBank/DDBJ whole genome shotgun (WGS) entry which is preliminary data.</text>
</comment>
<keyword evidence="12 14" id="KW-0539">Nucleus</keyword>
<feature type="compositionally biased region" description="Low complexity" evidence="16">
    <location>
        <begin position="703"/>
        <end position="715"/>
    </location>
</feature>
<dbReference type="InterPro" id="IPR011993">
    <property type="entry name" value="PH-like_dom_sf"/>
</dbReference>
<dbReference type="Proteomes" id="UP000791440">
    <property type="component" value="Unassembled WGS sequence"/>
</dbReference>
<dbReference type="FunFam" id="2.30.29.30:FF:000098">
    <property type="entry name" value="Fact complex subunit ssrp1"/>
    <property type="match status" value="1"/>
</dbReference>
<keyword evidence="5 15" id="KW-0235">DNA replication</keyword>
<evidence type="ECO:0000256" key="16">
    <source>
        <dbReference type="SAM" id="MobiDB-lite"/>
    </source>
</evidence>
<dbReference type="Pfam" id="PF21103">
    <property type="entry name" value="PH1_SSRP1-like"/>
    <property type="match status" value="1"/>
</dbReference>
<organism evidence="18 19">
    <name type="scientific">Manduca sexta</name>
    <name type="common">Tobacco hawkmoth</name>
    <name type="synonym">Tobacco hornworm</name>
    <dbReference type="NCBI Taxonomy" id="7130"/>
    <lineage>
        <taxon>Eukaryota</taxon>
        <taxon>Metazoa</taxon>
        <taxon>Ecdysozoa</taxon>
        <taxon>Arthropoda</taxon>
        <taxon>Hexapoda</taxon>
        <taxon>Insecta</taxon>
        <taxon>Pterygota</taxon>
        <taxon>Neoptera</taxon>
        <taxon>Endopterygota</taxon>
        <taxon>Lepidoptera</taxon>
        <taxon>Glossata</taxon>
        <taxon>Ditrysia</taxon>
        <taxon>Bombycoidea</taxon>
        <taxon>Sphingidae</taxon>
        <taxon>Sphinginae</taxon>
        <taxon>Sphingini</taxon>
        <taxon>Manduca</taxon>
    </lineage>
</organism>
<dbReference type="CDD" id="cd13230">
    <property type="entry name" value="PH1_SSRP1-like"/>
    <property type="match status" value="1"/>
</dbReference>
<dbReference type="SMART" id="SM01287">
    <property type="entry name" value="Rtt106"/>
    <property type="match status" value="1"/>
</dbReference>
<feature type="compositionally biased region" description="Basic and acidic residues" evidence="16">
    <location>
        <begin position="682"/>
        <end position="702"/>
    </location>
</feature>
<comment type="similarity">
    <text evidence="2 15">Belongs to the SSRP1 family.</text>
</comment>
<dbReference type="SMART" id="SM00398">
    <property type="entry name" value="HMG"/>
    <property type="match status" value="1"/>
</dbReference>
<feature type="compositionally biased region" description="Acidic residues" evidence="16">
    <location>
        <begin position="470"/>
        <end position="482"/>
    </location>
</feature>
<dbReference type="Pfam" id="PF00505">
    <property type="entry name" value="HMG_box"/>
    <property type="match status" value="1"/>
</dbReference>
<keyword evidence="9 14" id="KW-0238">DNA-binding</keyword>
<dbReference type="Gene3D" id="2.30.29.220">
    <property type="entry name" value="Structure-specific recognition protein (SSRP1)"/>
    <property type="match status" value="1"/>
</dbReference>
<feature type="region of interest" description="Disordered" evidence="16">
    <location>
        <begin position="460"/>
        <end position="559"/>
    </location>
</feature>
<dbReference type="CDD" id="cd21994">
    <property type="entry name" value="HMG-box_SSRP1-like"/>
    <property type="match status" value="1"/>
</dbReference>
<evidence type="ECO:0000313" key="18">
    <source>
        <dbReference type="EMBL" id="KAG6444511.1"/>
    </source>
</evidence>
<dbReference type="InterPro" id="IPR000969">
    <property type="entry name" value="SSRP1/POB3"/>
</dbReference>
<dbReference type="EMBL" id="JH668311">
    <property type="protein sequence ID" value="KAG6444511.1"/>
    <property type="molecule type" value="Genomic_DNA"/>
</dbReference>
<dbReference type="FunFam" id="2.30.29.150:FF:000001">
    <property type="entry name" value="Fact complex subunit ssrp1"/>
    <property type="match status" value="1"/>
</dbReference>
<dbReference type="Pfam" id="PF17292">
    <property type="entry name" value="POB3_N"/>
    <property type="match status" value="1"/>
</dbReference>
<dbReference type="GO" id="GO:0042393">
    <property type="term" value="F:histone binding"/>
    <property type="evidence" value="ECO:0007669"/>
    <property type="project" value="TreeGrafter"/>
</dbReference>
<dbReference type="PRINTS" id="PR00887">
    <property type="entry name" value="SSRCOGNITION"/>
</dbReference>
<evidence type="ECO:0000256" key="5">
    <source>
        <dbReference type="ARBA" id="ARBA00022705"/>
    </source>
</evidence>
<dbReference type="GO" id="GO:0003677">
    <property type="term" value="F:DNA binding"/>
    <property type="evidence" value="ECO:0007669"/>
    <property type="project" value="UniProtKB-UniRule"/>
</dbReference>
<feature type="compositionally biased region" description="Polar residues" evidence="16">
    <location>
        <begin position="657"/>
        <end position="666"/>
    </location>
</feature>
<accession>A0A921YRI5</accession>
<keyword evidence="6 15" id="KW-0227">DNA damage</keyword>
<proteinExistence type="inferred from homology"/>
<dbReference type="SUPFAM" id="SSF50729">
    <property type="entry name" value="PH domain-like"/>
    <property type="match status" value="1"/>
</dbReference>
<keyword evidence="10 15" id="KW-0804">Transcription</keyword>
<evidence type="ECO:0000256" key="12">
    <source>
        <dbReference type="ARBA" id="ARBA00023242"/>
    </source>
</evidence>
<evidence type="ECO:0000256" key="6">
    <source>
        <dbReference type="ARBA" id="ARBA00022763"/>
    </source>
</evidence>
<dbReference type="GO" id="GO:1902275">
    <property type="term" value="P:regulation of chromatin organization"/>
    <property type="evidence" value="ECO:0007669"/>
    <property type="project" value="TreeGrafter"/>
</dbReference>
<dbReference type="InterPro" id="IPR048993">
    <property type="entry name" value="SSRP1-like_PH1"/>
</dbReference>
<keyword evidence="19" id="KW-1185">Reference proteome</keyword>
<dbReference type="SUPFAM" id="SSF47095">
    <property type="entry name" value="HMG-box"/>
    <property type="match status" value="1"/>
</dbReference>
<dbReference type="Pfam" id="PF08512">
    <property type="entry name" value="Rttp106-like_middle"/>
    <property type="match status" value="1"/>
</dbReference>
<evidence type="ECO:0000256" key="9">
    <source>
        <dbReference type="ARBA" id="ARBA00023125"/>
    </source>
</evidence>
<reference evidence="18" key="1">
    <citation type="journal article" date="2016" name="Insect Biochem. Mol. Biol.">
        <title>Multifaceted biological insights from a draft genome sequence of the tobacco hornworm moth, Manduca sexta.</title>
        <authorList>
            <person name="Kanost M.R."/>
            <person name="Arrese E.L."/>
            <person name="Cao X."/>
            <person name="Chen Y.R."/>
            <person name="Chellapilla S."/>
            <person name="Goldsmith M.R."/>
            <person name="Grosse-Wilde E."/>
            <person name="Heckel D.G."/>
            <person name="Herndon N."/>
            <person name="Jiang H."/>
            <person name="Papanicolaou A."/>
            <person name="Qu J."/>
            <person name="Soulages J.L."/>
            <person name="Vogel H."/>
            <person name="Walters J."/>
            <person name="Waterhouse R.M."/>
            <person name="Ahn S.J."/>
            <person name="Almeida F.C."/>
            <person name="An C."/>
            <person name="Aqrawi P."/>
            <person name="Bretschneider A."/>
            <person name="Bryant W.B."/>
            <person name="Bucks S."/>
            <person name="Chao H."/>
            <person name="Chevignon G."/>
            <person name="Christen J.M."/>
            <person name="Clarke D.F."/>
            <person name="Dittmer N.T."/>
            <person name="Ferguson L.C.F."/>
            <person name="Garavelou S."/>
            <person name="Gordon K.H.J."/>
            <person name="Gunaratna R.T."/>
            <person name="Han Y."/>
            <person name="Hauser F."/>
            <person name="He Y."/>
            <person name="Heidel-Fischer H."/>
            <person name="Hirsh A."/>
            <person name="Hu Y."/>
            <person name="Jiang H."/>
            <person name="Kalra D."/>
            <person name="Klinner C."/>
            <person name="Konig C."/>
            <person name="Kovar C."/>
            <person name="Kroll A.R."/>
            <person name="Kuwar S.S."/>
            <person name="Lee S.L."/>
            <person name="Lehman R."/>
            <person name="Li K."/>
            <person name="Li Z."/>
            <person name="Liang H."/>
            <person name="Lovelace S."/>
            <person name="Lu Z."/>
            <person name="Mansfield J.H."/>
            <person name="McCulloch K.J."/>
            <person name="Mathew T."/>
            <person name="Morton B."/>
            <person name="Muzny D.M."/>
            <person name="Neunemann D."/>
            <person name="Ongeri F."/>
            <person name="Pauchet Y."/>
            <person name="Pu L.L."/>
            <person name="Pyrousis I."/>
            <person name="Rao X.J."/>
            <person name="Redding A."/>
            <person name="Roesel C."/>
            <person name="Sanchez-Gracia A."/>
            <person name="Schaack S."/>
            <person name="Shukla A."/>
            <person name="Tetreau G."/>
            <person name="Wang Y."/>
            <person name="Xiong G.H."/>
            <person name="Traut W."/>
            <person name="Walsh T.K."/>
            <person name="Worley K.C."/>
            <person name="Wu D."/>
            <person name="Wu W."/>
            <person name="Wu Y.Q."/>
            <person name="Zhang X."/>
            <person name="Zou Z."/>
            <person name="Zucker H."/>
            <person name="Briscoe A.D."/>
            <person name="Burmester T."/>
            <person name="Clem R.J."/>
            <person name="Feyereisen R."/>
            <person name="Grimmelikhuijzen C.J.P."/>
            <person name="Hamodrakas S.J."/>
            <person name="Hansson B.S."/>
            <person name="Huguet E."/>
            <person name="Jermiin L.S."/>
            <person name="Lan Q."/>
            <person name="Lehman H.K."/>
            <person name="Lorenzen M."/>
            <person name="Merzendorfer H."/>
            <person name="Michalopoulos I."/>
            <person name="Morton D.B."/>
            <person name="Muthukrishnan S."/>
            <person name="Oakeshott J.G."/>
            <person name="Palmer W."/>
            <person name="Park Y."/>
            <person name="Passarelli A.L."/>
            <person name="Rozas J."/>
            <person name="Schwartz L.M."/>
            <person name="Smith W."/>
            <person name="Southgate A."/>
            <person name="Vilcinskas A."/>
            <person name="Vogt R."/>
            <person name="Wang P."/>
            <person name="Werren J."/>
            <person name="Yu X.Q."/>
            <person name="Zhou J.J."/>
            <person name="Brown S.J."/>
            <person name="Scherer S.E."/>
            <person name="Richards S."/>
            <person name="Blissard G.W."/>
        </authorList>
    </citation>
    <scope>NUCLEOTIDE SEQUENCE</scope>
</reference>
<feature type="compositionally biased region" description="Basic and acidic residues" evidence="16">
    <location>
        <begin position="460"/>
        <end position="469"/>
    </location>
</feature>
<dbReference type="InterPro" id="IPR038167">
    <property type="entry name" value="SSRP1_sf"/>
</dbReference>
<evidence type="ECO:0000256" key="10">
    <source>
        <dbReference type="ARBA" id="ARBA00023163"/>
    </source>
</evidence>
<feature type="DNA-binding region" description="HMG box" evidence="14">
    <location>
        <begin position="554"/>
        <end position="620"/>
    </location>
</feature>
<dbReference type="GO" id="GO:0003723">
    <property type="term" value="F:RNA binding"/>
    <property type="evidence" value="ECO:0007669"/>
    <property type="project" value="UniProtKB-KW"/>
</dbReference>
<keyword evidence="4 15" id="KW-0158">Chromosome</keyword>
<dbReference type="GO" id="GO:0006281">
    <property type="term" value="P:DNA repair"/>
    <property type="evidence" value="ECO:0007669"/>
    <property type="project" value="UniProtKB-KW"/>
</dbReference>
<feature type="compositionally biased region" description="Gly residues" evidence="16">
    <location>
        <begin position="716"/>
        <end position="725"/>
    </location>
</feature>
<name>A0A921YRI5_MANSE</name>
<feature type="compositionally biased region" description="Low complexity" evidence="16">
    <location>
        <begin position="500"/>
        <end position="512"/>
    </location>
</feature>
<protein>
    <recommendedName>
        <fullName evidence="3 15">FACT complex subunit SSRP1</fullName>
    </recommendedName>
</protein>
<evidence type="ECO:0000256" key="1">
    <source>
        <dbReference type="ARBA" id="ARBA00004604"/>
    </source>
</evidence>
<dbReference type="InterPro" id="IPR009071">
    <property type="entry name" value="HMG_box_dom"/>
</dbReference>
<dbReference type="InterPro" id="IPR036910">
    <property type="entry name" value="HMG_box_dom_sf"/>
</dbReference>
<comment type="subcellular location">
    <subcellularLocation>
        <location evidence="1">Nucleus</location>
        <location evidence="1">Nucleolus</location>
    </subcellularLocation>
    <subcellularLocation>
        <location evidence="15">Nucleus</location>
    </subcellularLocation>
    <subcellularLocation>
        <location evidence="15">Chromosome</location>
    </subcellularLocation>
</comment>
<dbReference type="Pfam" id="PF03531">
    <property type="entry name" value="SSrecog"/>
    <property type="match status" value="1"/>
</dbReference>
<reference evidence="18" key="2">
    <citation type="submission" date="2020-12" db="EMBL/GenBank/DDBJ databases">
        <authorList>
            <person name="Kanost M."/>
        </authorList>
    </citation>
    <scope>NUCLEOTIDE SEQUENCE</scope>
</reference>
<keyword evidence="11 15" id="KW-0234">DNA repair</keyword>
<dbReference type="FunFam" id="2.30.29.30:FF:000119">
    <property type="entry name" value="FACT complex subunit SSRP1"/>
    <property type="match status" value="1"/>
</dbReference>
<dbReference type="PANTHER" id="PTHR45849:SF1">
    <property type="entry name" value="FACT COMPLEX SUBUNIT SSRP1"/>
    <property type="match status" value="1"/>
</dbReference>
<keyword evidence="8 15" id="KW-0805">Transcription regulation</keyword>
<dbReference type="GO" id="GO:0006260">
    <property type="term" value="P:DNA replication"/>
    <property type="evidence" value="ECO:0007669"/>
    <property type="project" value="UniProtKB-KW"/>
</dbReference>
<dbReference type="Gene3D" id="1.10.30.10">
    <property type="entry name" value="High mobility group box domain"/>
    <property type="match status" value="1"/>
</dbReference>
<dbReference type="AlphaFoldDB" id="A0A921YRI5"/>
<keyword evidence="7" id="KW-0694">RNA-binding</keyword>
<evidence type="ECO:0000256" key="14">
    <source>
        <dbReference type="PROSITE-ProRule" id="PRU00267"/>
    </source>
</evidence>
<dbReference type="FunFam" id="1.10.30.10:FF:000036">
    <property type="entry name" value="high mobility group protein D"/>
    <property type="match status" value="1"/>
</dbReference>
<feature type="compositionally biased region" description="Basic and acidic residues" evidence="16">
    <location>
        <begin position="618"/>
        <end position="646"/>
    </location>
</feature>
<dbReference type="PROSITE" id="PS50118">
    <property type="entry name" value="HMG_BOX_2"/>
    <property type="match status" value="1"/>
</dbReference>
<feature type="compositionally biased region" description="Acidic residues" evidence="16">
    <location>
        <begin position="672"/>
        <end position="681"/>
    </location>
</feature>
<evidence type="ECO:0000256" key="4">
    <source>
        <dbReference type="ARBA" id="ARBA00022454"/>
    </source>
</evidence>
<evidence type="ECO:0000256" key="13">
    <source>
        <dbReference type="ARBA" id="ARBA00058159"/>
    </source>
</evidence>
<feature type="domain" description="HMG box" evidence="17">
    <location>
        <begin position="554"/>
        <end position="620"/>
    </location>
</feature>
<evidence type="ECO:0000256" key="2">
    <source>
        <dbReference type="ARBA" id="ARBA00010060"/>
    </source>
</evidence>
<dbReference type="GO" id="GO:0035101">
    <property type="term" value="C:FACT complex"/>
    <property type="evidence" value="ECO:0007669"/>
    <property type="project" value="TreeGrafter"/>
</dbReference>
<feature type="region of interest" description="Disordered" evidence="16">
    <location>
        <begin position="618"/>
        <end position="725"/>
    </location>
</feature>
<sequence length="725" mass="81685">MNMEFLEYNDVSAEIKGAMVPGRLKMTDQNIVFKNSKTGKVEQISSNDIEMVNFQKFIGSWGLRIFLKNGTLHRYGGFKDGEQEKVAKFFKTNYSKDMLEKELSLKGWNWGTAKFNGAVLSFNVGSNTAFEIPLHYVSQCNTGKNEVTLEFHQNDDTPVSLMEMRFHIPTSELAGDMDAVEAFHQQVMNKASVISVSGDAIAIFRELQCLTPRGRYDIKVFQTFFQLHGKTFDYKIPMSTVLRLFLLPHKDTRQMFFVVSLDPPIKQGQTRYHYLVLLFGIEEETSLELPFTEEELKEKYEGKITKELSGPTYEVLAKIMKVIINRRVTGPGDFLGHHKTPAIACSYKAAAGYLYPLEKGFIYVHKPPVHIRFEEIASVNFARGGASSTKSFDFEIELKSGSIHTFSSIEKGEYDKLFDYITSKKLHVKNTGKNDKALYDDDFGDSDTEKEPDAYLERVKAEAKERDSNDSDGSDESTDEDFNPDKARESDVAEEYDTNASSSGESDASAASDDSKKEKEKKKDKKPKKAKTVPEAPRKRKEKSKKREKDVNAPKRPATAFMLWLNENRKKIIDENPGMKITDVAKKGGEQWRDLKDKSEWEEKASKAKEEYNIAMKKYKDSGAADEFKQKKKQAEKERKQVEKKGKAPVPSKKAKNTSAGTGTKFTSKEYIEDDDSSSDSDNDKKKKDTKDSKESKKEKAKSSSSEAEASSGSGDESGSGSGSA</sequence>
<dbReference type="PANTHER" id="PTHR45849">
    <property type="entry name" value="FACT COMPLEX SUBUNIT SSRP1"/>
    <property type="match status" value="1"/>
</dbReference>
<dbReference type="Gene3D" id="2.30.29.30">
    <property type="entry name" value="Pleckstrin-homology domain (PH domain)/Phosphotyrosine-binding domain (PTB)"/>
    <property type="match status" value="2"/>
</dbReference>
<dbReference type="InterPro" id="IPR050454">
    <property type="entry name" value="RTT106/SSRP1_HistChap/FACT"/>
</dbReference>
<evidence type="ECO:0000256" key="7">
    <source>
        <dbReference type="ARBA" id="ARBA00022884"/>
    </source>
</evidence>
<dbReference type="OrthoDB" id="498543at2759"/>
<dbReference type="Gene3D" id="2.30.29.150">
    <property type="match status" value="1"/>
</dbReference>
<dbReference type="CDD" id="cd13231">
    <property type="entry name" value="PH2_SSRP1-like"/>
    <property type="match status" value="1"/>
</dbReference>
<dbReference type="GO" id="GO:0005730">
    <property type="term" value="C:nucleolus"/>
    <property type="evidence" value="ECO:0007669"/>
    <property type="project" value="UniProtKB-SubCell"/>
</dbReference>
<comment type="function">
    <text evidence="13">Component of the FACT complex, a general chromatin factor that acts to reorganize nucleosomes. The FACT complex is involved in multiple processes that require DNA as a template such as mRNA elongation, DNA replication and DNA repair. During transcription elongation the FACT complex acts as a histone chaperone that both destabilizes and restores nucleosomal structure. It facilitates the passage of RNA polymerase II and transcription by promoting the dissociation of one histone H2A-H2B dimer from the nucleosome, then subsequently promotes the reestablishment of the nucleosome following the passage of RNA polymerase II. Binds specifically to single-stranded DNA and RNA with highest affinity for nucleotides G and U. The FACT complex is required for expression of Hox genes.</text>
</comment>
<evidence type="ECO:0000259" key="17">
    <source>
        <dbReference type="PROSITE" id="PS50118"/>
    </source>
</evidence>
<evidence type="ECO:0000256" key="15">
    <source>
        <dbReference type="RuleBase" id="RU364013"/>
    </source>
</evidence>
<dbReference type="InterPro" id="IPR035417">
    <property type="entry name" value="SSRP1/POB3_N"/>
</dbReference>
<feature type="compositionally biased region" description="Basic residues" evidence="16">
    <location>
        <begin position="519"/>
        <end position="531"/>
    </location>
</feature>
<evidence type="ECO:0000256" key="8">
    <source>
        <dbReference type="ARBA" id="ARBA00023015"/>
    </source>
</evidence>
<gene>
    <name evidence="18" type="ORF">O3G_MSEX003418</name>
</gene>